<dbReference type="SMART" id="SM00354">
    <property type="entry name" value="HTH_LACI"/>
    <property type="match status" value="1"/>
</dbReference>
<dbReference type="EMBL" id="JAMQKC010000004">
    <property type="protein sequence ID" value="MDC3416632.1"/>
    <property type="molecule type" value="Genomic_DNA"/>
</dbReference>
<dbReference type="InterPro" id="IPR000843">
    <property type="entry name" value="HTH_LacI"/>
</dbReference>
<dbReference type="PANTHER" id="PTHR30146:SF136">
    <property type="entry name" value="NTD BIOSYNTHESIS OPERON REGULATOR NTDR"/>
    <property type="match status" value="1"/>
</dbReference>
<evidence type="ECO:0000256" key="3">
    <source>
        <dbReference type="ARBA" id="ARBA00023163"/>
    </source>
</evidence>
<dbReference type="SUPFAM" id="SSF47413">
    <property type="entry name" value="lambda repressor-like DNA-binding domains"/>
    <property type="match status" value="1"/>
</dbReference>
<dbReference type="GO" id="GO:0000976">
    <property type="term" value="F:transcription cis-regulatory region binding"/>
    <property type="evidence" value="ECO:0007669"/>
    <property type="project" value="TreeGrafter"/>
</dbReference>
<evidence type="ECO:0000259" key="4">
    <source>
        <dbReference type="PROSITE" id="PS50932"/>
    </source>
</evidence>
<evidence type="ECO:0000313" key="6">
    <source>
        <dbReference type="Proteomes" id="UP001145069"/>
    </source>
</evidence>
<name>A0A9X4AEA9_9BACI</name>
<keyword evidence="2" id="KW-0238">DNA-binding</keyword>
<dbReference type="CDD" id="cd06267">
    <property type="entry name" value="PBP1_LacI_sugar_binding-like"/>
    <property type="match status" value="1"/>
</dbReference>
<keyword evidence="1" id="KW-0805">Transcription regulation</keyword>
<feature type="domain" description="HTH lacI-type" evidence="4">
    <location>
        <begin position="8"/>
        <end position="62"/>
    </location>
</feature>
<evidence type="ECO:0000313" key="5">
    <source>
        <dbReference type="EMBL" id="MDC3416632.1"/>
    </source>
</evidence>
<keyword evidence="3" id="KW-0804">Transcription</keyword>
<dbReference type="Pfam" id="PF13377">
    <property type="entry name" value="Peripla_BP_3"/>
    <property type="match status" value="1"/>
</dbReference>
<dbReference type="InterPro" id="IPR010982">
    <property type="entry name" value="Lambda_DNA-bd_dom_sf"/>
</dbReference>
<dbReference type="Gene3D" id="3.40.50.2300">
    <property type="match status" value="2"/>
</dbReference>
<dbReference type="GO" id="GO:0003700">
    <property type="term" value="F:DNA-binding transcription factor activity"/>
    <property type="evidence" value="ECO:0007669"/>
    <property type="project" value="TreeGrafter"/>
</dbReference>
<protein>
    <submittedName>
        <fullName evidence="5">LacI family transcriptional regulator</fullName>
    </submittedName>
</protein>
<proteinExistence type="predicted"/>
<comment type="caution">
    <text evidence="5">The sequence shown here is derived from an EMBL/GenBank/DDBJ whole genome shotgun (WGS) entry which is preliminary data.</text>
</comment>
<dbReference type="PANTHER" id="PTHR30146">
    <property type="entry name" value="LACI-RELATED TRANSCRIPTIONAL REPRESSOR"/>
    <property type="match status" value="1"/>
</dbReference>
<organism evidence="5 6">
    <name type="scientific">Aquibacillus salsiterrae</name>
    <dbReference type="NCBI Taxonomy" id="2950439"/>
    <lineage>
        <taxon>Bacteria</taxon>
        <taxon>Bacillati</taxon>
        <taxon>Bacillota</taxon>
        <taxon>Bacilli</taxon>
        <taxon>Bacillales</taxon>
        <taxon>Bacillaceae</taxon>
        <taxon>Aquibacillus</taxon>
    </lineage>
</organism>
<dbReference type="PRINTS" id="PR00036">
    <property type="entry name" value="HTHLACI"/>
</dbReference>
<gene>
    <name evidence="5" type="ORF">NC799_06840</name>
</gene>
<dbReference type="InterPro" id="IPR046335">
    <property type="entry name" value="LacI/GalR-like_sensor"/>
</dbReference>
<evidence type="ECO:0000256" key="2">
    <source>
        <dbReference type="ARBA" id="ARBA00023125"/>
    </source>
</evidence>
<accession>A0A9X4AEA9</accession>
<reference evidence="5" key="1">
    <citation type="submission" date="2022-06" db="EMBL/GenBank/DDBJ databases">
        <title>Aquibacillus sp. a new bacterium isolated from soil saline samples.</title>
        <authorList>
            <person name="Galisteo C."/>
            <person name="De La Haba R."/>
            <person name="Sanchez-Porro C."/>
            <person name="Ventosa A."/>
        </authorList>
    </citation>
    <scope>NUCLEOTIDE SEQUENCE</scope>
    <source>
        <strain evidence="5">3ASR75-54</strain>
    </source>
</reference>
<dbReference type="Proteomes" id="UP001145069">
    <property type="component" value="Unassembled WGS sequence"/>
</dbReference>
<dbReference type="CDD" id="cd01392">
    <property type="entry name" value="HTH_LacI"/>
    <property type="match status" value="1"/>
</dbReference>
<dbReference type="Gene3D" id="1.10.260.40">
    <property type="entry name" value="lambda repressor-like DNA-binding domains"/>
    <property type="match status" value="1"/>
</dbReference>
<dbReference type="AlphaFoldDB" id="A0A9X4AEA9"/>
<dbReference type="InterPro" id="IPR028082">
    <property type="entry name" value="Peripla_BP_I"/>
</dbReference>
<sequence>MKIKTKAITIEDVVRLSGVSRGTVSRVINDHPHVSEEKRKKVKEAIEQLDYMPNVSAQRLRNIKTKTIAVIVSSISNPFFGLLLEELEKDVIKLGYQLLLCNTRNSKKKEIDFLRLLITNQVDGIILASMANYWENIKEFVNYGPIVCCNQFDPKVEVPSIGLDHEEAAYIGTKHFIDNGHEKIAFCGGISQFNISVGRKQGYEKALKESGLKINKDWIFDNVYGTAGGIEVFNNVANMRVRPTAVFSGGDEIAVGFIKAALDSGWKVPQDISVMGFDNQPIGTFVSPELTTIQQPIEQMGKITIQKMIESINNIQSMRSEEIILKANLIERNSVKTI</sequence>
<dbReference type="RefSeq" id="WP_272445646.1">
    <property type="nucleotide sequence ID" value="NZ_JAMQKC010000004.1"/>
</dbReference>
<dbReference type="SUPFAM" id="SSF53822">
    <property type="entry name" value="Periplasmic binding protein-like I"/>
    <property type="match status" value="1"/>
</dbReference>
<keyword evidence="6" id="KW-1185">Reference proteome</keyword>
<dbReference type="PROSITE" id="PS50932">
    <property type="entry name" value="HTH_LACI_2"/>
    <property type="match status" value="1"/>
</dbReference>
<dbReference type="Pfam" id="PF00356">
    <property type="entry name" value="LacI"/>
    <property type="match status" value="1"/>
</dbReference>
<evidence type="ECO:0000256" key="1">
    <source>
        <dbReference type="ARBA" id="ARBA00023015"/>
    </source>
</evidence>